<name>A0ACB9R9Z8_9MYRT</name>
<protein>
    <submittedName>
        <fullName evidence="1">Uncharacterized protein</fullName>
    </submittedName>
</protein>
<comment type="caution">
    <text evidence="1">The sequence shown here is derived from an EMBL/GenBank/DDBJ whole genome shotgun (WGS) entry which is preliminary data.</text>
</comment>
<proteinExistence type="predicted"/>
<evidence type="ECO:0000313" key="1">
    <source>
        <dbReference type="EMBL" id="KAI4375735.1"/>
    </source>
</evidence>
<dbReference type="EMBL" id="CM042883">
    <property type="protein sequence ID" value="KAI4375735.1"/>
    <property type="molecule type" value="Genomic_DNA"/>
</dbReference>
<sequence>MYSSHPLIEECLPRHNHRSRPDRMCARGDISGEISPLQQRAAQSHSGLSWKRVTLRTAIASSWLQKIHYLGLIL</sequence>
<dbReference type="Proteomes" id="UP001057402">
    <property type="component" value="Chromosome 4"/>
</dbReference>
<keyword evidence="2" id="KW-1185">Reference proteome</keyword>
<accession>A0ACB9R9Z8</accession>
<reference evidence="2" key="1">
    <citation type="journal article" date="2023" name="Front. Plant Sci.">
        <title>Chromosomal-level genome assembly of Melastoma candidum provides insights into trichome evolution.</title>
        <authorList>
            <person name="Zhong Y."/>
            <person name="Wu W."/>
            <person name="Sun C."/>
            <person name="Zou P."/>
            <person name="Liu Y."/>
            <person name="Dai S."/>
            <person name="Zhou R."/>
        </authorList>
    </citation>
    <scope>NUCLEOTIDE SEQUENCE [LARGE SCALE GENOMIC DNA]</scope>
</reference>
<gene>
    <name evidence="1" type="ORF">MLD38_013567</name>
</gene>
<evidence type="ECO:0000313" key="2">
    <source>
        <dbReference type="Proteomes" id="UP001057402"/>
    </source>
</evidence>
<organism evidence="1 2">
    <name type="scientific">Melastoma candidum</name>
    <dbReference type="NCBI Taxonomy" id="119954"/>
    <lineage>
        <taxon>Eukaryota</taxon>
        <taxon>Viridiplantae</taxon>
        <taxon>Streptophyta</taxon>
        <taxon>Embryophyta</taxon>
        <taxon>Tracheophyta</taxon>
        <taxon>Spermatophyta</taxon>
        <taxon>Magnoliopsida</taxon>
        <taxon>eudicotyledons</taxon>
        <taxon>Gunneridae</taxon>
        <taxon>Pentapetalae</taxon>
        <taxon>rosids</taxon>
        <taxon>malvids</taxon>
        <taxon>Myrtales</taxon>
        <taxon>Melastomataceae</taxon>
        <taxon>Melastomatoideae</taxon>
        <taxon>Melastomateae</taxon>
        <taxon>Melastoma</taxon>
    </lineage>
</organism>